<comment type="caution">
    <text evidence="3">The sequence shown here is derived from an EMBL/GenBank/DDBJ whole genome shotgun (WGS) entry which is preliminary data.</text>
</comment>
<keyword evidence="2" id="KW-0472">Membrane</keyword>
<dbReference type="EMBL" id="CAXAMN010023695">
    <property type="protein sequence ID" value="CAK9079971.1"/>
    <property type="molecule type" value="Genomic_DNA"/>
</dbReference>
<feature type="compositionally biased region" description="Basic and acidic residues" evidence="1">
    <location>
        <begin position="63"/>
        <end position="72"/>
    </location>
</feature>
<protein>
    <submittedName>
        <fullName evidence="3">Uncharacterized protein</fullName>
    </submittedName>
</protein>
<evidence type="ECO:0000313" key="4">
    <source>
        <dbReference type="Proteomes" id="UP001642484"/>
    </source>
</evidence>
<feature type="region of interest" description="Disordered" evidence="1">
    <location>
        <begin position="44"/>
        <end position="72"/>
    </location>
</feature>
<name>A0ABP0PWT1_9DINO</name>
<feature type="transmembrane region" description="Helical" evidence="2">
    <location>
        <begin position="315"/>
        <end position="336"/>
    </location>
</feature>
<feature type="compositionally biased region" description="Basic residues" evidence="1">
    <location>
        <begin position="50"/>
        <end position="62"/>
    </location>
</feature>
<keyword evidence="2" id="KW-1133">Transmembrane helix</keyword>
<organism evidence="3 4">
    <name type="scientific">Durusdinium trenchii</name>
    <dbReference type="NCBI Taxonomy" id="1381693"/>
    <lineage>
        <taxon>Eukaryota</taxon>
        <taxon>Sar</taxon>
        <taxon>Alveolata</taxon>
        <taxon>Dinophyceae</taxon>
        <taxon>Suessiales</taxon>
        <taxon>Symbiodiniaceae</taxon>
        <taxon>Durusdinium</taxon>
    </lineage>
</organism>
<evidence type="ECO:0000313" key="3">
    <source>
        <dbReference type="EMBL" id="CAK9079971.1"/>
    </source>
</evidence>
<proteinExistence type="predicted"/>
<keyword evidence="4" id="KW-1185">Reference proteome</keyword>
<reference evidence="3 4" key="1">
    <citation type="submission" date="2024-02" db="EMBL/GenBank/DDBJ databases">
        <authorList>
            <person name="Chen Y."/>
            <person name="Shah S."/>
            <person name="Dougan E. K."/>
            <person name="Thang M."/>
            <person name="Chan C."/>
        </authorList>
    </citation>
    <scope>NUCLEOTIDE SEQUENCE [LARGE SCALE GENOMIC DNA]</scope>
</reference>
<gene>
    <name evidence="3" type="ORF">CCMP2556_LOCUS39320</name>
</gene>
<accession>A0ABP0PWT1</accession>
<evidence type="ECO:0000256" key="2">
    <source>
        <dbReference type="SAM" id="Phobius"/>
    </source>
</evidence>
<sequence length="372" mass="41915">MDGAIAVLVPLHSSRAFPARPGERTRRRCAVRAMAGAITGLHALSTRQGLRGRPRPRRRQRAPRRDVRRDVPELPPVDESIWKPMPVSEEELKAAMVVDEHSSVASVADAVWAGGAALFVHRWAQLAAVRKALNAAADAEEARAEHPAGTEPVERFRVRRKRLRACARRLYVRVASNGRLGVDGGPRLGYVPVLYANHPFDLAFRANDVAALNVAWQFFVNGLDYSFLSRPLHPFFGVYFTLSPTDHFRLVDDWLKCWTPPSHRSRVLDLGTGCGALWIRRTGPWAIVPWRGWHRDWCTHRLNPWILCGFGVQCFVRSVIFGVFFALFAVFNLLVFNLHWTDSEFFASLHFTSRTNGPVRLANPKGEAAPEH</sequence>
<dbReference type="Proteomes" id="UP001642484">
    <property type="component" value="Unassembled WGS sequence"/>
</dbReference>
<keyword evidence="2" id="KW-0812">Transmembrane</keyword>
<evidence type="ECO:0000256" key="1">
    <source>
        <dbReference type="SAM" id="MobiDB-lite"/>
    </source>
</evidence>